<keyword evidence="4 8" id="KW-0813">Transport</keyword>
<evidence type="ECO:0000313" key="14">
    <source>
        <dbReference type="WBParaSite" id="ACOC_0001133701-mRNA-1"/>
    </source>
</evidence>
<dbReference type="InterPro" id="IPR048899">
    <property type="entry name" value="NMD_SH3"/>
</dbReference>
<reference evidence="12 13" key="2">
    <citation type="submission" date="2018-11" db="EMBL/GenBank/DDBJ databases">
        <authorList>
            <consortium name="Pathogen Informatics"/>
        </authorList>
    </citation>
    <scope>NUCLEOTIDE SEQUENCE [LARGE SCALE GENOMIC DNA]</scope>
    <source>
        <strain evidence="12 13">Costa Rica</strain>
    </source>
</reference>
<comment type="subcellular location">
    <subcellularLocation>
        <location evidence="8">Cytoplasm</location>
    </subcellularLocation>
    <subcellularLocation>
        <location evidence="8">Nucleus</location>
    </subcellularLocation>
</comment>
<evidence type="ECO:0000256" key="2">
    <source>
        <dbReference type="ARBA" id="ARBA00009794"/>
    </source>
</evidence>
<evidence type="ECO:0000256" key="6">
    <source>
        <dbReference type="ARBA" id="ARBA00022927"/>
    </source>
</evidence>
<protein>
    <recommendedName>
        <fullName evidence="3 8">60S ribosomal export protein NMD3</fullName>
    </recommendedName>
</protein>
<name>A0A0R3PY69_ANGCS</name>
<dbReference type="GO" id="GO:0005634">
    <property type="term" value="C:nucleus"/>
    <property type="evidence" value="ECO:0007669"/>
    <property type="project" value="UniProtKB-SubCell"/>
</dbReference>
<dbReference type="STRING" id="334426.A0A0R3PY69"/>
<evidence type="ECO:0000259" key="11">
    <source>
        <dbReference type="Pfam" id="PF21193"/>
    </source>
</evidence>
<feature type="domain" description="Nmd3 N-terminal" evidence="9">
    <location>
        <begin position="15"/>
        <end position="244"/>
    </location>
</feature>
<dbReference type="Pfam" id="PF21192">
    <property type="entry name" value="OB_NMD3"/>
    <property type="match status" value="1"/>
</dbReference>
<dbReference type="PANTHER" id="PTHR12746:SF2">
    <property type="entry name" value="60S RIBOSOMAL EXPORT PROTEIN NMD3"/>
    <property type="match status" value="1"/>
</dbReference>
<evidence type="ECO:0000313" key="13">
    <source>
        <dbReference type="Proteomes" id="UP000267027"/>
    </source>
</evidence>
<dbReference type="InterPro" id="IPR048898">
    <property type="entry name" value="OB_NMD3"/>
</dbReference>
<dbReference type="OrthoDB" id="203821at2759"/>
<sequence length="515" mass="59249">MEQFHLETTVGLIACCQCGLPIQPNTANMCSGCIRSKVDITENISRTSTLYLCKFCERYFVPPNGWARAESESKELLSICLKKMKPQLLKVRLTDACFVWTEPHSKRVKVKLTIQKEVLTSTILQQTFIVEFTIHNQLCDDCRRAEAKDFWRACVQVRQKAEFKKTLFYLEQLLLKHGAHSQCTGVKPVPTGIDFFFAKLQDARKFVDFLLTVLPCKYHYAQELVSHDTKNNTYDYKHTFCVEIVHICKDSIVCMPKKVAQRLGNMNQIAICLRVSNVITLIDPTNLQMADIQATSFWRDPFNSLCTNKELSEFFVLDVDIVDNLDRKAGHGFVSKKHVLADVWLVRSHQVGSSDAQVHSTRTHLGHLLNPGDLVLAFDVRNCNVNNDIFDGLKTEDIPDVIIVKKVYDRSRRVARRRWKLKRLVMDGNIVGNETESVAEEFQRFMDDIEEDPFMREKINIYKDEERLKHASISDDEAIPDAPTLAEMLNDLVLEDSEMQSNSEMESHEELMDRT</sequence>
<evidence type="ECO:0000256" key="4">
    <source>
        <dbReference type="ARBA" id="ARBA00022448"/>
    </source>
</evidence>
<evidence type="ECO:0000256" key="3">
    <source>
        <dbReference type="ARBA" id="ARBA00017035"/>
    </source>
</evidence>
<dbReference type="WBParaSite" id="ACOC_0001133701-mRNA-1">
    <property type="protein sequence ID" value="ACOC_0001133701-mRNA-1"/>
    <property type="gene ID" value="ACOC_0001133701"/>
</dbReference>
<reference evidence="14" key="1">
    <citation type="submission" date="2017-02" db="UniProtKB">
        <authorList>
            <consortium name="WormBaseParasite"/>
        </authorList>
    </citation>
    <scope>IDENTIFICATION</scope>
</reference>
<evidence type="ECO:0000256" key="1">
    <source>
        <dbReference type="ARBA" id="ARBA00002269"/>
    </source>
</evidence>
<dbReference type="Pfam" id="PF21193">
    <property type="entry name" value="NMD_SH3"/>
    <property type="match status" value="1"/>
</dbReference>
<feature type="domain" description="60S ribosomal export protein NMD3 SH3" evidence="11">
    <location>
        <begin position="247"/>
        <end position="294"/>
    </location>
</feature>
<keyword evidence="5 8" id="KW-0963">Cytoplasm</keyword>
<evidence type="ECO:0000256" key="5">
    <source>
        <dbReference type="ARBA" id="ARBA00022490"/>
    </source>
</evidence>
<dbReference type="GO" id="GO:0000055">
    <property type="term" value="P:ribosomal large subunit export from nucleus"/>
    <property type="evidence" value="ECO:0007669"/>
    <property type="project" value="TreeGrafter"/>
</dbReference>
<dbReference type="InterPro" id="IPR039768">
    <property type="entry name" value="Nmd3"/>
</dbReference>
<dbReference type="OMA" id="VILVRKH"/>
<dbReference type="Pfam" id="PF04981">
    <property type="entry name" value="NMD3"/>
    <property type="match status" value="1"/>
</dbReference>
<evidence type="ECO:0000259" key="9">
    <source>
        <dbReference type="Pfam" id="PF04981"/>
    </source>
</evidence>
<dbReference type="GO" id="GO:0015031">
    <property type="term" value="P:protein transport"/>
    <property type="evidence" value="ECO:0007669"/>
    <property type="project" value="UniProtKB-KW"/>
</dbReference>
<dbReference type="AlphaFoldDB" id="A0A0R3PY69"/>
<comment type="function">
    <text evidence="1 8">Acts as an adapter for the XPO1/CRM1-mediated export of the 60S ribosomal subunit.</text>
</comment>
<dbReference type="GO" id="GO:0043023">
    <property type="term" value="F:ribosomal large subunit binding"/>
    <property type="evidence" value="ECO:0007669"/>
    <property type="project" value="InterPro"/>
</dbReference>
<evidence type="ECO:0000256" key="7">
    <source>
        <dbReference type="ARBA" id="ARBA00023242"/>
    </source>
</evidence>
<proteinExistence type="inferred from homology"/>
<accession>A0A0R3PY69</accession>
<dbReference type="PANTHER" id="PTHR12746">
    <property type="entry name" value="NONSENSE-MEDIATED MRNA DECAY PROTEIN 3"/>
    <property type="match status" value="1"/>
</dbReference>
<organism evidence="14">
    <name type="scientific">Angiostrongylus costaricensis</name>
    <name type="common">Nematode worm</name>
    <dbReference type="NCBI Taxonomy" id="334426"/>
    <lineage>
        <taxon>Eukaryota</taxon>
        <taxon>Metazoa</taxon>
        <taxon>Ecdysozoa</taxon>
        <taxon>Nematoda</taxon>
        <taxon>Chromadorea</taxon>
        <taxon>Rhabditida</taxon>
        <taxon>Rhabditina</taxon>
        <taxon>Rhabditomorpha</taxon>
        <taxon>Strongyloidea</taxon>
        <taxon>Metastrongylidae</taxon>
        <taxon>Angiostrongylus</taxon>
    </lineage>
</organism>
<dbReference type="Proteomes" id="UP000267027">
    <property type="component" value="Unassembled WGS sequence"/>
</dbReference>
<evidence type="ECO:0000259" key="10">
    <source>
        <dbReference type="Pfam" id="PF21192"/>
    </source>
</evidence>
<comment type="similarity">
    <text evidence="2 8">Belongs to the NMD3 family.</text>
</comment>
<gene>
    <name evidence="12" type="ORF">ACOC_LOCUS11338</name>
</gene>
<keyword evidence="7 8" id="KW-0539">Nucleus</keyword>
<evidence type="ECO:0000313" key="12">
    <source>
        <dbReference type="EMBL" id="VDM62923.1"/>
    </source>
</evidence>
<keyword evidence="6 8" id="KW-0653">Protein transport</keyword>
<dbReference type="EMBL" id="UYYA01004670">
    <property type="protein sequence ID" value="VDM62923.1"/>
    <property type="molecule type" value="Genomic_DNA"/>
</dbReference>
<feature type="domain" description="60S ribosomal export protein NMD3 OB-fold" evidence="10">
    <location>
        <begin position="311"/>
        <end position="406"/>
    </location>
</feature>
<keyword evidence="13" id="KW-1185">Reference proteome</keyword>
<evidence type="ECO:0000256" key="8">
    <source>
        <dbReference type="RuleBase" id="RU364108"/>
    </source>
</evidence>
<dbReference type="GO" id="GO:0005737">
    <property type="term" value="C:cytoplasm"/>
    <property type="evidence" value="ECO:0007669"/>
    <property type="project" value="UniProtKB-SubCell"/>
</dbReference>
<dbReference type="InterPro" id="IPR007064">
    <property type="entry name" value="Nmd3_N"/>
</dbReference>